<dbReference type="Gene3D" id="1.10.287.950">
    <property type="entry name" value="Methyl-accepting chemotaxis protein"/>
    <property type="match status" value="1"/>
</dbReference>
<dbReference type="InterPro" id="IPR004089">
    <property type="entry name" value="MCPsignal_dom"/>
</dbReference>
<dbReference type="PANTHER" id="PTHR32089">
    <property type="entry name" value="METHYL-ACCEPTING CHEMOTAXIS PROTEIN MCPB"/>
    <property type="match status" value="1"/>
</dbReference>
<evidence type="ECO:0000256" key="3">
    <source>
        <dbReference type="PROSITE-ProRule" id="PRU00284"/>
    </source>
</evidence>
<dbReference type="SUPFAM" id="SSF58104">
    <property type="entry name" value="Methyl-accepting chemotaxis protein (MCP) signaling domain"/>
    <property type="match status" value="1"/>
</dbReference>
<feature type="coiled-coil region" evidence="4">
    <location>
        <begin position="384"/>
        <end position="421"/>
    </location>
</feature>
<dbReference type="PRINTS" id="PR00260">
    <property type="entry name" value="CHEMTRNSDUCR"/>
</dbReference>
<feature type="compositionally biased region" description="Acidic residues" evidence="5">
    <location>
        <begin position="827"/>
        <end position="864"/>
    </location>
</feature>
<comment type="caution">
    <text evidence="9">The sequence shown here is derived from an EMBL/GenBank/DDBJ whole genome shotgun (WGS) entry which is preliminary data.</text>
</comment>
<feature type="domain" description="Methyl-accepting transducer" evidence="7">
    <location>
        <begin position="486"/>
        <end position="723"/>
    </location>
</feature>
<dbReference type="InterPro" id="IPR004090">
    <property type="entry name" value="Chemotax_Me-accpt_rcpt"/>
</dbReference>
<dbReference type="GO" id="GO:0016020">
    <property type="term" value="C:membrane"/>
    <property type="evidence" value="ECO:0007669"/>
    <property type="project" value="InterPro"/>
</dbReference>
<keyword evidence="10" id="KW-1185">Reference proteome</keyword>
<dbReference type="SMART" id="SM00304">
    <property type="entry name" value="HAMP"/>
    <property type="match status" value="3"/>
</dbReference>
<dbReference type="AlphaFoldDB" id="A0A8J8Q5J6"/>
<keyword evidence="6" id="KW-0812">Transmembrane</keyword>
<feature type="coiled-coil region" evidence="4">
    <location>
        <begin position="564"/>
        <end position="601"/>
    </location>
</feature>
<evidence type="ECO:0000259" key="7">
    <source>
        <dbReference type="PROSITE" id="PS50111"/>
    </source>
</evidence>
<dbReference type="Gene3D" id="6.10.250.1910">
    <property type="match status" value="1"/>
</dbReference>
<dbReference type="GO" id="GO:0004888">
    <property type="term" value="F:transmembrane signaling receptor activity"/>
    <property type="evidence" value="ECO:0007669"/>
    <property type="project" value="InterPro"/>
</dbReference>
<evidence type="ECO:0000313" key="10">
    <source>
        <dbReference type="Proteomes" id="UP000766904"/>
    </source>
</evidence>
<keyword evidence="4" id="KW-0175">Coiled coil</keyword>
<dbReference type="InterPro" id="IPR003660">
    <property type="entry name" value="HAMP_dom"/>
</dbReference>
<dbReference type="Pfam" id="PF00672">
    <property type="entry name" value="HAMP"/>
    <property type="match status" value="1"/>
</dbReference>
<feature type="region of interest" description="Disordered" evidence="5">
    <location>
        <begin position="775"/>
        <end position="864"/>
    </location>
</feature>
<feature type="compositionally biased region" description="Acidic residues" evidence="5">
    <location>
        <begin position="804"/>
        <end position="820"/>
    </location>
</feature>
<evidence type="ECO:0000256" key="5">
    <source>
        <dbReference type="SAM" id="MobiDB-lite"/>
    </source>
</evidence>
<keyword evidence="1 3" id="KW-0807">Transducer</keyword>
<feature type="domain" description="HAMP" evidence="8">
    <location>
        <begin position="425"/>
        <end position="467"/>
    </location>
</feature>
<dbReference type="OrthoDB" id="8523at2157"/>
<protein>
    <submittedName>
        <fullName evidence="9">Chemotaxis protein</fullName>
    </submittedName>
</protein>
<evidence type="ECO:0000256" key="6">
    <source>
        <dbReference type="SAM" id="Phobius"/>
    </source>
</evidence>
<feature type="compositionally biased region" description="Low complexity" evidence="5">
    <location>
        <begin position="776"/>
        <end position="785"/>
    </location>
</feature>
<feature type="transmembrane region" description="Helical" evidence="6">
    <location>
        <begin position="21"/>
        <end position="43"/>
    </location>
</feature>
<dbReference type="PANTHER" id="PTHR32089:SF112">
    <property type="entry name" value="LYSOZYME-LIKE PROTEIN-RELATED"/>
    <property type="match status" value="1"/>
</dbReference>
<proteinExistence type="inferred from homology"/>
<dbReference type="GO" id="GO:0006935">
    <property type="term" value="P:chemotaxis"/>
    <property type="evidence" value="ECO:0007669"/>
    <property type="project" value="InterPro"/>
</dbReference>
<dbReference type="EMBL" id="PHNJ01000003">
    <property type="protein sequence ID" value="TYL39364.1"/>
    <property type="molecule type" value="Genomic_DNA"/>
</dbReference>
<evidence type="ECO:0000256" key="4">
    <source>
        <dbReference type="SAM" id="Coils"/>
    </source>
</evidence>
<name>A0A8J8Q5J6_9EURY</name>
<feature type="domain" description="HAMP" evidence="8">
    <location>
        <begin position="340"/>
        <end position="392"/>
    </location>
</feature>
<keyword evidence="6" id="KW-0472">Membrane</keyword>
<evidence type="ECO:0000313" key="9">
    <source>
        <dbReference type="EMBL" id="TYL39364.1"/>
    </source>
</evidence>
<dbReference type="CDD" id="cd11386">
    <property type="entry name" value="MCP_signal"/>
    <property type="match status" value="1"/>
</dbReference>
<dbReference type="GO" id="GO:0007165">
    <property type="term" value="P:signal transduction"/>
    <property type="evidence" value="ECO:0007669"/>
    <property type="project" value="UniProtKB-KW"/>
</dbReference>
<comment type="similarity">
    <text evidence="2">Belongs to the methyl-accepting chemotaxis (MCP) protein family.</text>
</comment>
<evidence type="ECO:0000256" key="1">
    <source>
        <dbReference type="ARBA" id="ARBA00023224"/>
    </source>
</evidence>
<reference evidence="9" key="1">
    <citation type="submission" date="2017-11" db="EMBL/GenBank/DDBJ databases">
        <authorList>
            <person name="Kajale S.C."/>
            <person name="Sharma A."/>
        </authorList>
    </citation>
    <scope>NUCLEOTIDE SEQUENCE</scope>
    <source>
        <strain evidence="9">LS1_42</strain>
    </source>
</reference>
<keyword evidence="6" id="KW-1133">Transmembrane helix</keyword>
<dbReference type="PROSITE" id="PS50885">
    <property type="entry name" value="HAMP"/>
    <property type="match status" value="2"/>
</dbReference>
<feature type="coiled-coil region" evidence="4">
    <location>
        <begin position="649"/>
        <end position="680"/>
    </location>
</feature>
<dbReference type="SMART" id="SM00283">
    <property type="entry name" value="MA"/>
    <property type="match status" value="1"/>
</dbReference>
<dbReference type="Proteomes" id="UP000766904">
    <property type="component" value="Unassembled WGS sequence"/>
</dbReference>
<sequence length="864" mass="94461">MAGNLRRIVPAVIRRSYALKFGIVLLVLGLSVGTLGIAATATLTESVEETVLEEQENAAIQEARAIENWDEQNEQLLMSATNAPAMGTDDEEEIESYLQHSYSDLPEERMNALYVDTTTGEILAGADTDAETVSELEFPDEAALEDDLSEHTVQRTDPYAMPDELGVAFDDRPVVSYYIGVEEDRALVFTFNLADRSGEMLSSRYHMSQTDSGTTVTILNEDGEIISDDAYLGYEDDRESVTFLTEYEDDDGLHERALTDGPGATRIDEAPSETLHEAPYDFSPDGYVVGYHTTEDGWTVLVHTTDAEALGFVDTIDQYGTMITLGGVLLIGLFGAVLGRNTATSIDRLRRKAGQMEDGDLDVEFETKRIDNIGRLYDGFGSMRDELKRQITESEDARAEAERERERVERLNDDLEQAATAYGSVMETAADGDLTARMAPEEFDNETMQTIGTEFNEMLTEIEATVETLTEFATEVAIASEEVTASSEEVRAASEEVSESVQEISDGADRQHQSLQSVDTEMTNLSTTTEQIAASSNDVADIAERTARTSRDGRQAATEAVEACDDLEAERRATIAEFERLQEQVDQITDLTEAITEIAEQTNMLALNANIEASRSQRDDAEGFSAVAAEVKELSQDVKDAADRIDDNLEGIQNQTDRSAAELERTSEEIERVNDLVTNAVAALDEIAEYAQETNDGVQEISAASEEQAASTQEVVAMVDEVATISEETTAESETVAAAAEEQTTALTEVTRSADDLTGQATLLSEALDRFETDADATAGVDADGLAPQLDEGGATGASNPEEVAFEFDEEASTAPDENDREPSDIEREETEAEREETEAEREETEAEREETEAEDDDSFTIVD</sequence>
<dbReference type="Pfam" id="PF00015">
    <property type="entry name" value="MCPsignal"/>
    <property type="match status" value="1"/>
</dbReference>
<organism evidence="9 10">
    <name type="scientific">Natronococcus pandeyae</name>
    <dbReference type="NCBI Taxonomy" id="2055836"/>
    <lineage>
        <taxon>Archaea</taxon>
        <taxon>Methanobacteriati</taxon>
        <taxon>Methanobacteriota</taxon>
        <taxon>Stenosarchaea group</taxon>
        <taxon>Halobacteria</taxon>
        <taxon>Halobacteriales</taxon>
        <taxon>Natrialbaceae</taxon>
        <taxon>Natronococcus</taxon>
    </lineage>
</organism>
<evidence type="ECO:0000256" key="2">
    <source>
        <dbReference type="ARBA" id="ARBA00029447"/>
    </source>
</evidence>
<dbReference type="PROSITE" id="PS50111">
    <property type="entry name" value="CHEMOTAXIS_TRANSDUC_2"/>
    <property type="match status" value="1"/>
</dbReference>
<evidence type="ECO:0000259" key="8">
    <source>
        <dbReference type="PROSITE" id="PS50885"/>
    </source>
</evidence>
<dbReference type="RefSeq" id="WP_148857511.1">
    <property type="nucleotide sequence ID" value="NZ_PHNJ01000003.1"/>
</dbReference>
<accession>A0A8J8Q5J6</accession>
<gene>
    <name evidence="9" type="ORF">CV102_08825</name>
</gene>
<dbReference type="CDD" id="cd06225">
    <property type="entry name" value="HAMP"/>
    <property type="match status" value="1"/>
</dbReference>